<protein>
    <submittedName>
        <fullName evidence="1">Uncharacterized protein</fullName>
    </submittedName>
</protein>
<keyword evidence="2" id="KW-1185">Reference proteome</keyword>
<reference evidence="1 2" key="1">
    <citation type="submission" date="2018-10" db="EMBL/GenBank/DDBJ databases">
        <title>Draft genome of Cortibacter populi DSM10536.</title>
        <authorList>
            <person name="Bernier A.-M."/>
            <person name="Bernard K."/>
        </authorList>
    </citation>
    <scope>NUCLEOTIDE SEQUENCE [LARGE SCALE GENOMIC DNA]</scope>
    <source>
        <strain evidence="1 2">DSM 105136</strain>
    </source>
</reference>
<dbReference type="EMBL" id="RDQO01000003">
    <property type="protein sequence ID" value="RMX05782.1"/>
    <property type="molecule type" value="Genomic_DNA"/>
</dbReference>
<sequence length="73" mass="8065">MASIQLMVAEYGGRGRRDGWEAAPDRAPWRGLLAKPALALCAFRQDFSAEMPPNRTPFSPMWPAAPMIGQHVL</sequence>
<dbReference type="AlphaFoldDB" id="A0A3M6QTI3"/>
<proteinExistence type="predicted"/>
<gene>
    <name evidence="1" type="ORF">D8I35_11500</name>
</gene>
<dbReference type="Proteomes" id="UP000278006">
    <property type="component" value="Unassembled WGS sequence"/>
</dbReference>
<organism evidence="1 2">
    <name type="scientific">Corticibacter populi</name>
    <dbReference type="NCBI Taxonomy" id="1550736"/>
    <lineage>
        <taxon>Bacteria</taxon>
        <taxon>Pseudomonadati</taxon>
        <taxon>Pseudomonadota</taxon>
        <taxon>Betaproteobacteria</taxon>
        <taxon>Burkholderiales</taxon>
        <taxon>Comamonadaceae</taxon>
        <taxon>Corticibacter</taxon>
    </lineage>
</organism>
<evidence type="ECO:0000313" key="1">
    <source>
        <dbReference type="EMBL" id="RMX05782.1"/>
    </source>
</evidence>
<name>A0A3M6QTI3_9BURK</name>
<comment type="caution">
    <text evidence="1">The sequence shown here is derived from an EMBL/GenBank/DDBJ whole genome shotgun (WGS) entry which is preliminary data.</text>
</comment>
<accession>A0A3M6QTI3</accession>
<evidence type="ECO:0000313" key="2">
    <source>
        <dbReference type="Proteomes" id="UP000278006"/>
    </source>
</evidence>